<evidence type="ECO:0000256" key="4">
    <source>
        <dbReference type="ARBA" id="ARBA00022729"/>
    </source>
</evidence>
<dbReference type="GO" id="GO:0015833">
    <property type="term" value="P:peptide transport"/>
    <property type="evidence" value="ECO:0007669"/>
    <property type="project" value="TreeGrafter"/>
</dbReference>
<sequence length="538" mass="56558">MPPISAPRPGPRPRPRAASLPHGPRPAARFAALAAAAALALAATGCGGSSSGGSGGKGETLNLIAMSPPASLDPAKANVGSDNWFVNLAYDSLIHREASGKLVPGLAVMWGYVGNGNTDFELTLREGAVFADGTPVTAQAVAASLDYTRKNGLNVSWLSAIESVTATGPLTIRIHCASANPILPDLFTQVTMAGSVVSPAGLADPAKMGTQSYGSGPYVLDGKATVTGDHYTYTPNPKYWDPSKIKWKKVVVKVVPNPQSALQAVKTGQADALAIGPNQVDAAKSGGLEITKTPAVLMGVNLADRAGTVAKPLSDVRVRQALNHAIDRDAINKALFQGYAQSTTQVSLPGLDGFSAETDKRYPYDPAKAKKLLADAGYPNGFSFPMETQNLLGIDLVTQAVVEQWKQIGVRAEVTTDTTVGQWLGNATSKKFPVLGFGYGGIPTYMLSLDWMLPHATAFNPYASEDPELTRRLAAAAAVPAEQQPALYQEAMRYAVDQAWFVATSRIDGIYAFNPKKLSGFTTGTGYLPDVAWDTTPA</sequence>
<dbReference type="AlphaFoldDB" id="A0AA41PWQ4"/>
<dbReference type="Gene3D" id="3.40.190.10">
    <property type="entry name" value="Periplasmic binding protein-like II"/>
    <property type="match status" value="1"/>
</dbReference>
<keyword evidence="8" id="KW-1185">Reference proteome</keyword>
<gene>
    <name evidence="7" type="ORF">LZ495_08840</name>
</gene>
<dbReference type="InterPro" id="IPR000914">
    <property type="entry name" value="SBP_5_dom"/>
</dbReference>
<proteinExistence type="inferred from homology"/>
<evidence type="ECO:0000256" key="3">
    <source>
        <dbReference type="ARBA" id="ARBA00022448"/>
    </source>
</evidence>
<keyword evidence="4" id="KW-0732">Signal</keyword>
<keyword evidence="3" id="KW-0813">Transport</keyword>
<dbReference type="Gene3D" id="3.10.105.10">
    <property type="entry name" value="Dipeptide-binding Protein, Domain 3"/>
    <property type="match status" value="1"/>
</dbReference>
<evidence type="ECO:0000313" key="8">
    <source>
        <dbReference type="Proteomes" id="UP001165378"/>
    </source>
</evidence>
<dbReference type="GO" id="GO:1904680">
    <property type="term" value="F:peptide transmembrane transporter activity"/>
    <property type="evidence" value="ECO:0007669"/>
    <property type="project" value="TreeGrafter"/>
</dbReference>
<dbReference type="PANTHER" id="PTHR30290">
    <property type="entry name" value="PERIPLASMIC BINDING COMPONENT OF ABC TRANSPORTER"/>
    <property type="match status" value="1"/>
</dbReference>
<name>A0AA41PWQ4_9ACTN</name>
<dbReference type="Proteomes" id="UP001165378">
    <property type="component" value="Unassembled WGS sequence"/>
</dbReference>
<evidence type="ECO:0000256" key="2">
    <source>
        <dbReference type="ARBA" id="ARBA00005695"/>
    </source>
</evidence>
<dbReference type="SUPFAM" id="SSF53850">
    <property type="entry name" value="Periplasmic binding protein-like II"/>
    <property type="match status" value="1"/>
</dbReference>
<evidence type="ECO:0000259" key="6">
    <source>
        <dbReference type="Pfam" id="PF00496"/>
    </source>
</evidence>
<feature type="region of interest" description="Disordered" evidence="5">
    <location>
        <begin position="1"/>
        <end position="23"/>
    </location>
</feature>
<protein>
    <submittedName>
        <fullName evidence="7">ABC transporter substrate-binding protein</fullName>
    </submittedName>
</protein>
<dbReference type="Pfam" id="PF00496">
    <property type="entry name" value="SBP_bac_5"/>
    <property type="match status" value="1"/>
</dbReference>
<dbReference type="PANTHER" id="PTHR30290:SF10">
    <property type="entry name" value="PERIPLASMIC OLIGOPEPTIDE-BINDING PROTEIN-RELATED"/>
    <property type="match status" value="1"/>
</dbReference>
<comment type="similarity">
    <text evidence="2">Belongs to the bacterial solute-binding protein 5 family.</text>
</comment>
<dbReference type="Gene3D" id="3.90.76.10">
    <property type="entry name" value="Dipeptide-binding Protein, Domain 1"/>
    <property type="match status" value="1"/>
</dbReference>
<dbReference type="InterPro" id="IPR039424">
    <property type="entry name" value="SBP_5"/>
</dbReference>
<dbReference type="GO" id="GO:0030313">
    <property type="term" value="C:cell envelope"/>
    <property type="evidence" value="ECO:0007669"/>
    <property type="project" value="UniProtKB-SubCell"/>
</dbReference>
<comment type="subcellular location">
    <subcellularLocation>
        <location evidence="1">Cell envelope</location>
    </subcellularLocation>
</comment>
<dbReference type="EMBL" id="JAKFHA010000003">
    <property type="protein sequence ID" value="MCF2527318.1"/>
    <property type="molecule type" value="Genomic_DNA"/>
</dbReference>
<comment type="caution">
    <text evidence="7">The sequence shown here is derived from an EMBL/GenBank/DDBJ whole genome shotgun (WGS) entry which is preliminary data.</text>
</comment>
<evidence type="ECO:0000256" key="1">
    <source>
        <dbReference type="ARBA" id="ARBA00004196"/>
    </source>
</evidence>
<feature type="compositionally biased region" description="Pro residues" evidence="5">
    <location>
        <begin position="1"/>
        <end position="12"/>
    </location>
</feature>
<evidence type="ECO:0000313" key="7">
    <source>
        <dbReference type="EMBL" id="MCF2527318.1"/>
    </source>
</evidence>
<accession>A0AA41PWQ4</accession>
<reference evidence="7" key="1">
    <citation type="submission" date="2022-01" db="EMBL/GenBank/DDBJ databases">
        <title>Genome-Based Taxonomic Classification of the Phylum Actinobacteria.</title>
        <authorList>
            <person name="Gao Y."/>
        </authorList>
    </citation>
    <scope>NUCLEOTIDE SEQUENCE</scope>
    <source>
        <strain evidence="7">KLBMP 8922</strain>
    </source>
</reference>
<feature type="domain" description="Solute-binding protein family 5" evidence="6">
    <location>
        <begin position="101"/>
        <end position="444"/>
    </location>
</feature>
<organism evidence="7 8">
    <name type="scientific">Yinghuangia soli</name>
    <dbReference type="NCBI Taxonomy" id="2908204"/>
    <lineage>
        <taxon>Bacteria</taxon>
        <taxon>Bacillati</taxon>
        <taxon>Actinomycetota</taxon>
        <taxon>Actinomycetes</taxon>
        <taxon>Kitasatosporales</taxon>
        <taxon>Streptomycetaceae</taxon>
        <taxon>Yinghuangia</taxon>
    </lineage>
</organism>
<evidence type="ECO:0000256" key="5">
    <source>
        <dbReference type="SAM" id="MobiDB-lite"/>
    </source>
</evidence>
<dbReference type="RefSeq" id="WP_235051454.1">
    <property type="nucleotide sequence ID" value="NZ_JAKFHA010000003.1"/>
</dbReference>